<protein>
    <recommendedName>
        <fullName evidence="1">CHRD domain-containing protein</fullName>
    </recommendedName>
</protein>
<reference evidence="2" key="1">
    <citation type="submission" date="2018-06" db="EMBL/GenBank/DDBJ databases">
        <authorList>
            <person name="Zhirakovskaya E."/>
        </authorList>
    </citation>
    <scope>NUCLEOTIDE SEQUENCE</scope>
</reference>
<evidence type="ECO:0000313" key="2">
    <source>
        <dbReference type="EMBL" id="VAW92132.1"/>
    </source>
</evidence>
<evidence type="ECO:0000259" key="1">
    <source>
        <dbReference type="PROSITE" id="PS50933"/>
    </source>
</evidence>
<dbReference type="PROSITE" id="PS50933">
    <property type="entry name" value="CHRD"/>
    <property type="match status" value="1"/>
</dbReference>
<dbReference type="AlphaFoldDB" id="A0A3B0ZXH5"/>
<gene>
    <name evidence="2" type="ORF">MNBD_GAMMA22-2363</name>
</gene>
<dbReference type="InterPro" id="IPR010895">
    <property type="entry name" value="CHRD"/>
</dbReference>
<proteinExistence type="predicted"/>
<accession>A0A3B0ZXH5</accession>
<dbReference type="Pfam" id="PF07452">
    <property type="entry name" value="CHRD"/>
    <property type="match status" value="1"/>
</dbReference>
<dbReference type="SMART" id="SM00754">
    <property type="entry name" value="CHRD"/>
    <property type="match status" value="1"/>
</dbReference>
<organism evidence="2">
    <name type="scientific">hydrothermal vent metagenome</name>
    <dbReference type="NCBI Taxonomy" id="652676"/>
    <lineage>
        <taxon>unclassified sequences</taxon>
        <taxon>metagenomes</taxon>
        <taxon>ecological metagenomes</taxon>
    </lineage>
</organism>
<feature type="domain" description="CHRD" evidence="1">
    <location>
        <begin position="34"/>
        <end position="163"/>
    </location>
</feature>
<sequence>MNILTKLSMAIFLASSASSAIAADMGGGAPPEDVRFSFDADLSGAQNSVISNATGDVSLAFANDLSSATYTLNVANSGTITAAHFHCAPAGEDGPPAVAIQVGTTTITNANIRKIIDNPVCGVTINNIASLLSATLQGVIYVNVHTDLYPTGEIRGQVFTRIPTP</sequence>
<name>A0A3B0ZXH5_9ZZZZ</name>
<dbReference type="EMBL" id="UOFS01000011">
    <property type="protein sequence ID" value="VAW92132.1"/>
    <property type="molecule type" value="Genomic_DNA"/>
</dbReference>